<dbReference type="AlphaFoldDB" id="A0A3Q3XGX7"/>
<evidence type="ECO:0000256" key="2">
    <source>
        <dbReference type="ARBA" id="ARBA00023159"/>
    </source>
</evidence>
<proteinExistence type="predicted"/>
<evidence type="ECO:0000256" key="4">
    <source>
        <dbReference type="SAM" id="MobiDB-lite"/>
    </source>
</evidence>
<dbReference type="GO" id="GO:0003713">
    <property type="term" value="F:transcription coactivator activity"/>
    <property type="evidence" value="ECO:0007669"/>
    <property type="project" value="TreeGrafter"/>
</dbReference>
<keyword evidence="7" id="KW-1185">Reference proteome</keyword>
<dbReference type="PROSITE" id="PS52003">
    <property type="entry name" value="OCA"/>
    <property type="match status" value="1"/>
</dbReference>
<protein>
    <recommendedName>
        <fullName evidence="5">OCA domain-containing protein</fullName>
    </recommendedName>
</protein>
<name>A0A3Q3XGX7_MOLML</name>
<reference evidence="6" key="1">
    <citation type="submission" date="2025-08" db="UniProtKB">
        <authorList>
            <consortium name="Ensembl"/>
        </authorList>
    </citation>
    <scope>IDENTIFICATION</scope>
</reference>
<dbReference type="GO" id="GO:0043565">
    <property type="term" value="F:sequence-specific DNA binding"/>
    <property type="evidence" value="ECO:0007669"/>
    <property type="project" value="TreeGrafter"/>
</dbReference>
<dbReference type="PANTHER" id="PTHR28376:SF1">
    <property type="entry name" value="POU DOMAIN CLASS 2-ASSOCIATING FACTOR 2"/>
    <property type="match status" value="1"/>
</dbReference>
<evidence type="ECO:0000256" key="3">
    <source>
        <dbReference type="ARBA" id="ARBA00023163"/>
    </source>
</evidence>
<dbReference type="Ensembl" id="ENSMMOT00000025856.1">
    <property type="protein sequence ID" value="ENSMMOP00000025429.1"/>
    <property type="gene ID" value="ENSMMOG00000019302.1"/>
</dbReference>
<feature type="region of interest" description="Disordered" evidence="4">
    <location>
        <begin position="248"/>
        <end position="277"/>
    </location>
</feature>
<keyword evidence="1" id="KW-0805">Transcription regulation</keyword>
<feature type="region of interest" description="Disordered" evidence="4">
    <location>
        <begin position="174"/>
        <end position="204"/>
    </location>
</feature>
<reference evidence="6" key="2">
    <citation type="submission" date="2025-09" db="UniProtKB">
        <authorList>
            <consortium name="Ensembl"/>
        </authorList>
    </citation>
    <scope>IDENTIFICATION</scope>
</reference>
<dbReference type="Pfam" id="PF17721">
    <property type="entry name" value="POU2AF2"/>
    <property type="match status" value="1"/>
</dbReference>
<keyword evidence="2" id="KW-0010">Activator</keyword>
<feature type="compositionally biased region" description="Basic and acidic residues" evidence="4">
    <location>
        <begin position="265"/>
        <end position="276"/>
    </location>
</feature>
<dbReference type="PANTHER" id="PTHR28376">
    <property type="entry name" value="RGD1562914"/>
    <property type="match status" value="1"/>
</dbReference>
<keyword evidence="3" id="KW-0804">Transcription</keyword>
<accession>A0A3Q3XGX7</accession>
<organism evidence="6 7">
    <name type="scientific">Mola mola</name>
    <name type="common">Ocean sunfish</name>
    <name type="synonym">Tetraodon mola</name>
    <dbReference type="NCBI Taxonomy" id="94237"/>
    <lineage>
        <taxon>Eukaryota</taxon>
        <taxon>Metazoa</taxon>
        <taxon>Chordata</taxon>
        <taxon>Craniata</taxon>
        <taxon>Vertebrata</taxon>
        <taxon>Euteleostomi</taxon>
        <taxon>Actinopterygii</taxon>
        <taxon>Neopterygii</taxon>
        <taxon>Teleostei</taxon>
        <taxon>Neoteleostei</taxon>
        <taxon>Acanthomorphata</taxon>
        <taxon>Eupercaria</taxon>
        <taxon>Tetraodontiformes</taxon>
        <taxon>Molidae</taxon>
        <taxon>Mola</taxon>
    </lineage>
</organism>
<dbReference type="GO" id="GO:0005634">
    <property type="term" value="C:nucleus"/>
    <property type="evidence" value="ECO:0007669"/>
    <property type="project" value="TreeGrafter"/>
</dbReference>
<dbReference type="InterPro" id="IPR037655">
    <property type="entry name" value="POU2AF2"/>
</dbReference>
<feature type="domain" description="OCA" evidence="5">
    <location>
        <begin position="7"/>
        <end position="29"/>
    </location>
</feature>
<evidence type="ECO:0000313" key="7">
    <source>
        <dbReference type="Proteomes" id="UP000261620"/>
    </source>
</evidence>
<feature type="compositionally biased region" description="Low complexity" evidence="4">
    <location>
        <begin position="187"/>
        <end position="204"/>
    </location>
</feature>
<dbReference type="GO" id="GO:0070974">
    <property type="term" value="F:POU domain binding"/>
    <property type="evidence" value="ECO:0007669"/>
    <property type="project" value="InterPro"/>
</dbReference>
<evidence type="ECO:0000313" key="6">
    <source>
        <dbReference type="Ensembl" id="ENSMMOP00000025429.1"/>
    </source>
</evidence>
<dbReference type="InterPro" id="IPR047571">
    <property type="entry name" value="OCA"/>
</dbReference>
<evidence type="ECO:0000259" key="5">
    <source>
        <dbReference type="PROSITE" id="PS52003"/>
    </source>
</evidence>
<evidence type="ECO:0000256" key="1">
    <source>
        <dbReference type="ARBA" id="ARBA00023015"/>
    </source>
</evidence>
<dbReference type="OMA" id="QHRSSGW"/>
<dbReference type="Proteomes" id="UP000261620">
    <property type="component" value="Unplaced"/>
</dbReference>
<sequence length="289" mass="31595">METDYSKRVYQGVRVKHTVKDLLAEKRSRQTNGPRYNVSTTSFRTAFVSSRSHMLPGYYGMRRPFISDSDFSNKQFSPDVYSSTLGGKPLGCEASTMTSYSSLIDSYYPETFGDYRSAAAFSTSGGSFLPSSALSSLLPPYGGDSSHLFLRDSWEQSVPESQVEALCTDSLVAVQSSMSSPEPPGSPSQYRSPSRGSSMVPSSQSYTLHPLEEAHYHSLTSSSSYPLPSTSFPCPPYMSSPVSDLVSKMVTEDAPDGHASLAPDSEAHSCWPKEDGVSSWSSYEIRRAF</sequence>